<organism evidence="3 4">
    <name type="scientific">Pythium oligandrum</name>
    <name type="common">Mycoparasitic fungus</name>
    <dbReference type="NCBI Taxonomy" id="41045"/>
    <lineage>
        <taxon>Eukaryota</taxon>
        <taxon>Sar</taxon>
        <taxon>Stramenopiles</taxon>
        <taxon>Oomycota</taxon>
        <taxon>Peronosporomycetes</taxon>
        <taxon>Pythiales</taxon>
        <taxon>Pythiaceae</taxon>
        <taxon>Pythium</taxon>
    </lineage>
</organism>
<feature type="compositionally biased region" description="Low complexity" evidence="1">
    <location>
        <begin position="17"/>
        <end position="33"/>
    </location>
</feature>
<feature type="region of interest" description="Disordered" evidence="1">
    <location>
        <begin position="1"/>
        <end position="66"/>
    </location>
</feature>
<accession>A0A8K1CIL3</accession>
<gene>
    <name evidence="3" type="ORF">Poli38472_012888</name>
</gene>
<sequence length="738" mass="83442">MASPAPSRPPTRLSVITTAEGGTGSTSTPTTPRTPRRESKDQLARGVRKPVKPSSTASGAASNNGTENTLITAAALSSATSASMEHASDAHSKPKIALSKRWGLIRKEVMPNPGLMKINERVLQIIQTLRKPPEDRSENDIKLLYTWLMNQEKISSLFTTMSEVSAKKLCKEMEFLHLKAGDVVVNQGDKGNTCFILLSGLVSVHVRSADDQKKYHRVTRASLDGTSSRQLVDQGLITFGPKVVSLTPGATFGELCLIEPDSKRSATVLVDESAQVANFIVLTAASYLRMTRSQTIEGTITDHMAFLQHTLLFRKWTKMQLMHLVNSMKLLTVPAGQFITRKGMDADSFYLILRGEAHECLRLVLNENSEVSMDENRGVQHCITVELTYLGKFDVAGEYLAAEKKIVVCPIDIRAVSDVDCLVLSRKLFNLHFGGKDMKPHALRAFNRLRSIGTQREMWRETRLNQALQYPNFRVPITRKLMRLSGNICMTCGRDTHVAGDELCMELTTYRMEDEKRKKLEQQRETRTRSRHRISVRPTQTQVSTAAKRAQQDKNKHLPSLNEDDEDDDSDHLSEEDELETRKNKDDDDTAERMSKRLGLRLVRKQWRAARQAGLLAPAPQRPATTPAESPTTSPHTRLLRITSVTRSMHLSRRRLLEGEQKERTVEIEREIQRIRDAWPYNWKDLETHSDEDEANLPRYEILYRNMPRSPRQTATPASRPDQTPTKLSTTRRPHTVR</sequence>
<dbReference type="SUPFAM" id="SSF51206">
    <property type="entry name" value="cAMP-binding domain-like"/>
    <property type="match status" value="2"/>
</dbReference>
<dbReference type="SMART" id="SM00100">
    <property type="entry name" value="cNMP"/>
    <property type="match status" value="1"/>
</dbReference>
<feature type="domain" description="Cyclic nucleotide-binding" evidence="2">
    <location>
        <begin position="157"/>
        <end position="268"/>
    </location>
</feature>
<dbReference type="InterPro" id="IPR000595">
    <property type="entry name" value="cNMP-bd_dom"/>
</dbReference>
<reference evidence="3" key="1">
    <citation type="submission" date="2019-03" db="EMBL/GenBank/DDBJ databases">
        <title>Long read genome sequence of the mycoparasitic Pythium oligandrum ATCC 38472 isolated from sugarbeet rhizosphere.</title>
        <authorList>
            <person name="Gaulin E."/>
        </authorList>
    </citation>
    <scope>NUCLEOTIDE SEQUENCE</scope>
    <source>
        <strain evidence="3">ATCC 38472_TT</strain>
    </source>
</reference>
<evidence type="ECO:0000256" key="1">
    <source>
        <dbReference type="SAM" id="MobiDB-lite"/>
    </source>
</evidence>
<dbReference type="InterPro" id="IPR014710">
    <property type="entry name" value="RmlC-like_jellyroll"/>
</dbReference>
<feature type="compositionally biased region" description="Low complexity" evidence="1">
    <location>
        <begin position="617"/>
        <end position="635"/>
    </location>
</feature>
<evidence type="ECO:0000313" key="3">
    <source>
        <dbReference type="EMBL" id="TMW64266.1"/>
    </source>
</evidence>
<dbReference type="PANTHER" id="PTHR23011:SF28">
    <property type="entry name" value="CYCLIC NUCLEOTIDE-BINDING DOMAIN CONTAINING PROTEIN"/>
    <property type="match status" value="1"/>
</dbReference>
<protein>
    <recommendedName>
        <fullName evidence="2">Cyclic nucleotide-binding domain-containing protein</fullName>
    </recommendedName>
</protein>
<feature type="compositionally biased region" description="Acidic residues" evidence="1">
    <location>
        <begin position="562"/>
        <end position="579"/>
    </location>
</feature>
<name>A0A8K1CIL3_PYTOL</name>
<feature type="compositionally biased region" description="Basic and acidic residues" evidence="1">
    <location>
        <begin position="580"/>
        <end position="592"/>
    </location>
</feature>
<feature type="domain" description="Cyclic nucleotide-binding" evidence="2">
    <location>
        <begin position="312"/>
        <end position="430"/>
    </location>
</feature>
<dbReference type="CDD" id="cd00038">
    <property type="entry name" value="CAP_ED"/>
    <property type="match status" value="2"/>
</dbReference>
<evidence type="ECO:0000313" key="4">
    <source>
        <dbReference type="Proteomes" id="UP000794436"/>
    </source>
</evidence>
<dbReference type="AlphaFoldDB" id="A0A8K1CIL3"/>
<dbReference type="EMBL" id="SPLM01000040">
    <property type="protein sequence ID" value="TMW64266.1"/>
    <property type="molecule type" value="Genomic_DNA"/>
</dbReference>
<dbReference type="InterPro" id="IPR018490">
    <property type="entry name" value="cNMP-bd_dom_sf"/>
</dbReference>
<feature type="region of interest" description="Disordered" evidence="1">
    <location>
        <begin position="705"/>
        <end position="738"/>
    </location>
</feature>
<dbReference type="Gene3D" id="2.60.120.10">
    <property type="entry name" value="Jelly Rolls"/>
    <property type="match status" value="2"/>
</dbReference>
<feature type="compositionally biased region" description="Polar residues" evidence="1">
    <location>
        <begin position="711"/>
        <end position="729"/>
    </location>
</feature>
<feature type="region of interest" description="Disordered" evidence="1">
    <location>
        <begin position="514"/>
        <end position="592"/>
    </location>
</feature>
<dbReference type="PROSITE" id="PS50042">
    <property type="entry name" value="CNMP_BINDING_3"/>
    <property type="match status" value="2"/>
</dbReference>
<keyword evidence="4" id="KW-1185">Reference proteome</keyword>
<dbReference type="Proteomes" id="UP000794436">
    <property type="component" value="Unassembled WGS sequence"/>
</dbReference>
<feature type="region of interest" description="Disordered" evidence="1">
    <location>
        <begin position="612"/>
        <end position="637"/>
    </location>
</feature>
<dbReference type="OrthoDB" id="2021138at2759"/>
<dbReference type="PANTHER" id="PTHR23011">
    <property type="entry name" value="CYCLIC NUCLEOTIDE-BINDING DOMAIN CONTAINING PROTEIN"/>
    <property type="match status" value="1"/>
</dbReference>
<comment type="caution">
    <text evidence="3">The sequence shown here is derived from an EMBL/GenBank/DDBJ whole genome shotgun (WGS) entry which is preliminary data.</text>
</comment>
<evidence type="ECO:0000259" key="2">
    <source>
        <dbReference type="PROSITE" id="PS50042"/>
    </source>
</evidence>
<proteinExistence type="predicted"/>
<feature type="compositionally biased region" description="Low complexity" evidence="1">
    <location>
        <begin position="54"/>
        <end position="66"/>
    </location>
</feature>
<feature type="compositionally biased region" description="Basic and acidic residues" evidence="1">
    <location>
        <begin position="514"/>
        <end position="528"/>
    </location>
</feature>